<name>A0A061GUC9_THECC</name>
<dbReference type="SUPFAM" id="SSF51445">
    <property type="entry name" value="(Trans)glycosidases"/>
    <property type="match status" value="1"/>
</dbReference>
<keyword evidence="6" id="KW-1185">Reference proteome</keyword>
<dbReference type="Gramene" id="EOY33028">
    <property type="protein sequence ID" value="EOY33028"/>
    <property type="gene ID" value="TCM_041036"/>
</dbReference>
<reference evidence="5 6" key="1">
    <citation type="journal article" date="2013" name="Genome Biol.">
        <title>The genome sequence of the most widely cultivated cacao type and its use to identify candidate genes regulating pod color.</title>
        <authorList>
            <person name="Motamayor J.C."/>
            <person name="Mockaitis K."/>
            <person name="Schmutz J."/>
            <person name="Haiminen N."/>
            <person name="Iii D.L."/>
            <person name="Cornejo O."/>
            <person name="Findley S.D."/>
            <person name="Zheng P."/>
            <person name="Utro F."/>
            <person name="Royaert S."/>
            <person name="Saski C."/>
            <person name="Jenkins J."/>
            <person name="Podicheti R."/>
            <person name="Zhao M."/>
            <person name="Scheffler B.E."/>
            <person name="Stack J.C."/>
            <person name="Feltus F.A."/>
            <person name="Mustiga G.M."/>
            <person name="Amores F."/>
            <person name="Phillips W."/>
            <person name="Marelli J.P."/>
            <person name="May G.D."/>
            <person name="Shapiro H."/>
            <person name="Ma J."/>
            <person name="Bustamante C.D."/>
            <person name="Schnell R.J."/>
            <person name="Main D."/>
            <person name="Gilbert D."/>
            <person name="Parida L."/>
            <person name="Kuhn D.N."/>
        </authorList>
    </citation>
    <scope>NUCLEOTIDE SEQUENCE [LARGE SCALE GENOMIC DNA]</scope>
    <source>
        <strain evidence="6">cv. Matina 1-6</strain>
    </source>
</reference>
<dbReference type="Gene3D" id="3.20.20.80">
    <property type="entry name" value="Glycosidases"/>
    <property type="match status" value="1"/>
</dbReference>
<feature type="signal peptide" evidence="4">
    <location>
        <begin position="1"/>
        <end position="24"/>
    </location>
</feature>
<keyword evidence="4" id="KW-0732">Signal</keyword>
<keyword evidence="2" id="KW-0378">Hydrolase</keyword>
<dbReference type="AlphaFoldDB" id="A0A061GUC9"/>
<dbReference type="PANTHER" id="PTHR10353">
    <property type="entry name" value="GLYCOSYL HYDROLASE"/>
    <property type="match status" value="1"/>
</dbReference>
<evidence type="ECO:0000313" key="5">
    <source>
        <dbReference type="EMBL" id="EOY33028.1"/>
    </source>
</evidence>
<dbReference type="InterPro" id="IPR033132">
    <property type="entry name" value="GH_1_N_CS"/>
</dbReference>
<dbReference type="PANTHER" id="PTHR10353:SF29">
    <property type="entry name" value="BETA-GLUCOSIDASE 11"/>
    <property type="match status" value="1"/>
</dbReference>
<protein>
    <submittedName>
        <fullName evidence="5">Uncharacterized protein</fullName>
    </submittedName>
</protein>
<dbReference type="eggNOG" id="KOG0626">
    <property type="taxonomic scope" value="Eukaryota"/>
</dbReference>
<dbReference type="PROSITE" id="PS00653">
    <property type="entry name" value="GLYCOSYL_HYDROL_F1_2"/>
    <property type="match status" value="1"/>
</dbReference>
<dbReference type="GO" id="GO:0005975">
    <property type="term" value="P:carbohydrate metabolic process"/>
    <property type="evidence" value="ECO:0007669"/>
    <property type="project" value="InterPro"/>
</dbReference>
<accession>A0A061GUC9</accession>
<dbReference type="InterPro" id="IPR017853">
    <property type="entry name" value="GH"/>
</dbReference>
<dbReference type="EMBL" id="CM001887">
    <property type="protein sequence ID" value="EOY33028.1"/>
    <property type="molecule type" value="Genomic_DNA"/>
</dbReference>
<organism evidence="5 6">
    <name type="scientific">Theobroma cacao</name>
    <name type="common">Cacao</name>
    <name type="synonym">Cocoa</name>
    <dbReference type="NCBI Taxonomy" id="3641"/>
    <lineage>
        <taxon>Eukaryota</taxon>
        <taxon>Viridiplantae</taxon>
        <taxon>Streptophyta</taxon>
        <taxon>Embryophyta</taxon>
        <taxon>Tracheophyta</taxon>
        <taxon>Spermatophyta</taxon>
        <taxon>Magnoliopsida</taxon>
        <taxon>eudicotyledons</taxon>
        <taxon>Gunneridae</taxon>
        <taxon>Pentapetalae</taxon>
        <taxon>rosids</taxon>
        <taxon>malvids</taxon>
        <taxon>Malvales</taxon>
        <taxon>Malvaceae</taxon>
        <taxon>Byttnerioideae</taxon>
        <taxon>Theobroma</taxon>
    </lineage>
</organism>
<dbReference type="HOGENOM" id="CLU_001859_8_2_1"/>
<comment type="similarity">
    <text evidence="1 3">Belongs to the glycosyl hydrolase 1 family.</text>
</comment>
<dbReference type="InParanoid" id="A0A061GUC9"/>
<evidence type="ECO:0000256" key="4">
    <source>
        <dbReference type="SAM" id="SignalP"/>
    </source>
</evidence>
<evidence type="ECO:0000256" key="1">
    <source>
        <dbReference type="ARBA" id="ARBA00010838"/>
    </source>
</evidence>
<proteinExistence type="inferred from homology"/>
<evidence type="ECO:0000256" key="2">
    <source>
        <dbReference type="ARBA" id="ARBA00022801"/>
    </source>
</evidence>
<dbReference type="Pfam" id="PF00232">
    <property type="entry name" value="Glyco_hydro_1"/>
    <property type="match status" value="1"/>
</dbReference>
<gene>
    <name evidence="5" type="ORF">TCM_041036</name>
</gene>
<evidence type="ECO:0000313" key="6">
    <source>
        <dbReference type="Proteomes" id="UP000026915"/>
    </source>
</evidence>
<sequence length="89" mass="9375">MKAANLALGLKLLFIFQLNLVVFAADLYSRNDFPPGFVFGASTSAFQYEGAATENGGTPSIGDTFTPAGIMGASADVACDGYHKYKEDV</sequence>
<dbReference type="Proteomes" id="UP000026915">
    <property type="component" value="Chromosome 9"/>
</dbReference>
<dbReference type="GO" id="GO:0004553">
    <property type="term" value="F:hydrolase activity, hydrolyzing O-glycosyl compounds"/>
    <property type="evidence" value="ECO:0007669"/>
    <property type="project" value="InterPro"/>
</dbReference>
<feature type="chain" id="PRO_5001603739" evidence="4">
    <location>
        <begin position="25"/>
        <end position="89"/>
    </location>
</feature>
<dbReference type="InterPro" id="IPR001360">
    <property type="entry name" value="Glyco_hydro_1"/>
</dbReference>
<evidence type="ECO:0000256" key="3">
    <source>
        <dbReference type="RuleBase" id="RU003690"/>
    </source>
</evidence>